<keyword evidence="4" id="KW-1134">Transmembrane beta strand</keyword>
<proteinExistence type="inferred from homology"/>
<sequence length="417" mass="46827">MRFLLIVFLFSTIVGHTQNSISLDACYEGLKANYPLAKQGAILAQQNTAELSAITSKTLPQFNLDAQATYQSEVTEVPIPNLDINSLNNDQYRATLTANQLLYNGGRIKASQELQNSSTQRKQQEVEVNLYQLKQRVNQLYFSILLIDDQMLLLNARKEQLNSTLNEVKSGVKNGVLLPTSDKVIEAELLKISQQNQEAANNKSKVIASLSTLIGIPLSVETQFQKPLLSVVGANDLNRPELSLFNLQKQEIEQQQNLLSKAIAPAVNAFATGGLGNPGLNFLENDFSAYYIVGLKLNWNVFDWNGNKKQRQALNFSKELISNQEDVFRLNTNTSLHEQQKEMETLESNMAIDQQLISIQQEVVRTFDAQLKNGVITTSQYIIELTKLFQAENQFNQHKTQLELAKANYNTLKGDLN</sequence>
<dbReference type="RefSeq" id="WP_192460936.1">
    <property type="nucleotide sequence ID" value="NZ_JACYFJ010000001.1"/>
</dbReference>
<dbReference type="Pfam" id="PF02321">
    <property type="entry name" value="OEP"/>
    <property type="match status" value="2"/>
</dbReference>
<keyword evidence="6" id="KW-0472">Membrane</keyword>
<evidence type="ECO:0000256" key="7">
    <source>
        <dbReference type="ARBA" id="ARBA00023237"/>
    </source>
</evidence>
<organism evidence="8 9">
    <name type="scientific">Euzebyella saccharophila</name>
    <dbReference type="NCBI Taxonomy" id="679664"/>
    <lineage>
        <taxon>Bacteria</taxon>
        <taxon>Pseudomonadati</taxon>
        <taxon>Bacteroidota</taxon>
        <taxon>Flavobacteriia</taxon>
        <taxon>Flavobacteriales</taxon>
        <taxon>Flavobacteriaceae</taxon>
        <taxon>Euzebyella</taxon>
    </lineage>
</organism>
<dbReference type="Gene3D" id="1.20.1600.10">
    <property type="entry name" value="Outer membrane efflux proteins (OEP)"/>
    <property type="match status" value="1"/>
</dbReference>
<reference evidence="9" key="1">
    <citation type="journal article" date="2019" name="Int. J. Syst. Evol. Microbiol.">
        <title>The Global Catalogue of Microorganisms (GCM) 10K type strain sequencing project: providing services to taxonomists for standard genome sequencing and annotation.</title>
        <authorList>
            <consortium name="The Broad Institute Genomics Platform"/>
            <consortium name="The Broad Institute Genome Sequencing Center for Infectious Disease"/>
            <person name="Wu L."/>
            <person name="Ma J."/>
        </authorList>
    </citation>
    <scope>NUCLEOTIDE SEQUENCE [LARGE SCALE GENOMIC DNA]</scope>
    <source>
        <strain evidence="9">CECT 7477</strain>
    </source>
</reference>
<evidence type="ECO:0000313" key="8">
    <source>
        <dbReference type="EMBL" id="MFC4095375.1"/>
    </source>
</evidence>
<evidence type="ECO:0000256" key="6">
    <source>
        <dbReference type="ARBA" id="ARBA00023136"/>
    </source>
</evidence>
<evidence type="ECO:0000256" key="2">
    <source>
        <dbReference type="ARBA" id="ARBA00007613"/>
    </source>
</evidence>
<evidence type="ECO:0000256" key="4">
    <source>
        <dbReference type="ARBA" id="ARBA00022452"/>
    </source>
</evidence>
<keyword evidence="7" id="KW-0998">Cell outer membrane</keyword>
<keyword evidence="5" id="KW-0812">Transmembrane</keyword>
<dbReference type="Proteomes" id="UP001595814">
    <property type="component" value="Unassembled WGS sequence"/>
</dbReference>
<dbReference type="InterPro" id="IPR003423">
    <property type="entry name" value="OMP_efflux"/>
</dbReference>
<dbReference type="SUPFAM" id="SSF56954">
    <property type="entry name" value="Outer membrane efflux proteins (OEP)"/>
    <property type="match status" value="1"/>
</dbReference>
<dbReference type="InterPro" id="IPR051906">
    <property type="entry name" value="TolC-like"/>
</dbReference>
<evidence type="ECO:0000256" key="1">
    <source>
        <dbReference type="ARBA" id="ARBA00004442"/>
    </source>
</evidence>
<comment type="subcellular location">
    <subcellularLocation>
        <location evidence="1">Cell outer membrane</location>
    </subcellularLocation>
</comment>
<comment type="caution">
    <text evidence="8">The sequence shown here is derived from an EMBL/GenBank/DDBJ whole genome shotgun (WGS) entry which is preliminary data.</text>
</comment>
<dbReference type="EMBL" id="JBHSAW010000004">
    <property type="protein sequence ID" value="MFC4095375.1"/>
    <property type="molecule type" value="Genomic_DNA"/>
</dbReference>
<evidence type="ECO:0000256" key="3">
    <source>
        <dbReference type="ARBA" id="ARBA00022448"/>
    </source>
</evidence>
<keyword evidence="3" id="KW-0813">Transport</keyword>
<accession>A0ABV8JQG4</accession>
<evidence type="ECO:0000256" key="5">
    <source>
        <dbReference type="ARBA" id="ARBA00022692"/>
    </source>
</evidence>
<keyword evidence="9" id="KW-1185">Reference proteome</keyword>
<dbReference type="PANTHER" id="PTHR30026:SF20">
    <property type="entry name" value="OUTER MEMBRANE PROTEIN TOLC"/>
    <property type="match status" value="1"/>
</dbReference>
<comment type="similarity">
    <text evidence="2">Belongs to the outer membrane factor (OMF) (TC 1.B.17) family.</text>
</comment>
<evidence type="ECO:0000313" key="9">
    <source>
        <dbReference type="Proteomes" id="UP001595814"/>
    </source>
</evidence>
<dbReference type="PANTHER" id="PTHR30026">
    <property type="entry name" value="OUTER MEMBRANE PROTEIN TOLC"/>
    <property type="match status" value="1"/>
</dbReference>
<gene>
    <name evidence="8" type="ORF">ACFOUT_05790</name>
</gene>
<protein>
    <submittedName>
        <fullName evidence="8">TolC family protein</fullName>
    </submittedName>
</protein>
<name>A0ABV8JQG4_9FLAO</name>